<comment type="caution">
    <text evidence="6">The sequence shown here is derived from an EMBL/GenBank/DDBJ whole genome shotgun (WGS) entry which is preliminary data.</text>
</comment>
<evidence type="ECO:0000313" key="7">
    <source>
        <dbReference type="Proteomes" id="UP000283458"/>
    </source>
</evidence>
<dbReference type="Gene3D" id="1.10.10.10">
    <property type="entry name" value="Winged helix-like DNA-binding domain superfamily/Winged helix DNA-binding domain"/>
    <property type="match status" value="1"/>
</dbReference>
<dbReference type="InterPro" id="IPR050176">
    <property type="entry name" value="LTTR"/>
</dbReference>
<dbReference type="GO" id="GO:0003677">
    <property type="term" value="F:DNA binding"/>
    <property type="evidence" value="ECO:0007669"/>
    <property type="project" value="UniProtKB-KW"/>
</dbReference>
<reference evidence="6 7" key="1">
    <citation type="submission" date="2018-09" db="EMBL/GenBank/DDBJ databases">
        <authorList>
            <person name="Zhu H."/>
        </authorList>
    </citation>
    <scope>NUCLEOTIDE SEQUENCE [LARGE SCALE GENOMIC DNA]</scope>
    <source>
        <strain evidence="6 7">K2W22B-5</strain>
    </source>
</reference>
<keyword evidence="7" id="KW-1185">Reference proteome</keyword>
<dbReference type="InterPro" id="IPR000847">
    <property type="entry name" value="LysR_HTH_N"/>
</dbReference>
<dbReference type="SUPFAM" id="SSF53850">
    <property type="entry name" value="Periplasmic binding protein-like II"/>
    <property type="match status" value="1"/>
</dbReference>
<keyword evidence="2" id="KW-0805">Transcription regulation</keyword>
<name>A0A418VS60_9PROT</name>
<keyword evidence="4" id="KW-0804">Transcription</keyword>
<dbReference type="Pfam" id="PF03466">
    <property type="entry name" value="LysR_substrate"/>
    <property type="match status" value="1"/>
</dbReference>
<feature type="domain" description="HTH lysR-type" evidence="5">
    <location>
        <begin position="5"/>
        <end position="62"/>
    </location>
</feature>
<evidence type="ECO:0000313" key="6">
    <source>
        <dbReference type="EMBL" id="RJF79296.1"/>
    </source>
</evidence>
<dbReference type="PROSITE" id="PS50931">
    <property type="entry name" value="HTH_LYSR"/>
    <property type="match status" value="1"/>
</dbReference>
<keyword evidence="3" id="KW-0238">DNA-binding</keyword>
<protein>
    <submittedName>
        <fullName evidence="6">LysR family transcriptional regulator</fullName>
    </submittedName>
</protein>
<dbReference type="Pfam" id="PF00126">
    <property type="entry name" value="HTH_1"/>
    <property type="match status" value="1"/>
</dbReference>
<evidence type="ECO:0000256" key="2">
    <source>
        <dbReference type="ARBA" id="ARBA00023015"/>
    </source>
</evidence>
<accession>A0A418VS60</accession>
<sequence length="287" mass="31006">MLRTLDLAVLRSFLLIAQGRSFVETADLVGRSPSAVSLHIQKLEEELGAAVLRRNARGVELTPAGERLLGFARRLLSLNDETIAAFRVADRRPLRVGATQDMAEAVLPDLLRRFALAHPEVELTLRIDRSQTVVEGVRSGALDVAIALHRDDPTLVGVLAEERMLWIGARGLDCPPDRPLPLALFEPPCSFRTAALDALTQAGRATRMAVTSPSLAGLRAAVEAGVGVTARTRHSLTGPVLADVGAALGLPPLPTAVFCLYAHPGEGWTEREDFLALCRHVFCRRLV</sequence>
<dbReference type="InterPro" id="IPR036388">
    <property type="entry name" value="WH-like_DNA-bd_sf"/>
</dbReference>
<evidence type="ECO:0000256" key="1">
    <source>
        <dbReference type="ARBA" id="ARBA00009437"/>
    </source>
</evidence>
<dbReference type="AlphaFoldDB" id="A0A418VS60"/>
<evidence type="ECO:0000256" key="4">
    <source>
        <dbReference type="ARBA" id="ARBA00023163"/>
    </source>
</evidence>
<proteinExistence type="inferred from homology"/>
<dbReference type="SUPFAM" id="SSF46785">
    <property type="entry name" value="Winged helix' DNA-binding domain"/>
    <property type="match status" value="1"/>
</dbReference>
<evidence type="ECO:0000259" key="5">
    <source>
        <dbReference type="PROSITE" id="PS50931"/>
    </source>
</evidence>
<dbReference type="Gene3D" id="3.40.190.10">
    <property type="entry name" value="Periplasmic binding protein-like II"/>
    <property type="match status" value="2"/>
</dbReference>
<dbReference type="PANTHER" id="PTHR30579">
    <property type="entry name" value="TRANSCRIPTIONAL REGULATOR"/>
    <property type="match status" value="1"/>
</dbReference>
<dbReference type="PANTHER" id="PTHR30579:SF7">
    <property type="entry name" value="HTH-TYPE TRANSCRIPTIONAL REGULATOR LRHA-RELATED"/>
    <property type="match status" value="1"/>
</dbReference>
<dbReference type="InterPro" id="IPR005119">
    <property type="entry name" value="LysR_subst-bd"/>
</dbReference>
<dbReference type="OrthoDB" id="9789529at2"/>
<dbReference type="EMBL" id="QYUL01000003">
    <property type="protein sequence ID" value="RJF79296.1"/>
    <property type="molecule type" value="Genomic_DNA"/>
</dbReference>
<dbReference type="GO" id="GO:0003700">
    <property type="term" value="F:DNA-binding transcription factor activity"/>
    <property type="evidence" value="ECO:0007669"/>
    <property type="project" value="InterPro"/>
</dbReference>
<dbReference type="RefSeq" id="WP_119832755.1">
    <property type="nucleotide sequence ID" value="NZ_QYUL01000003.1"/>
</dbReference>
<dbReference type="Proteomes" id="UP000283458">
    <property type="component" value="Unassembled WGS sequence"/>
</dbReference>
<evidence type="ECO:0000256" key="3">
    <source>
        <dbReference type="ARBA" id="ARBA00023125"/>
    </source>
</evidence>
<organism evidence="6 7">
    <name type="scientific">Azospirillum cavernae</name>
    <dbReference type="NCBI Taxonomy" id="2320860"/>
    <lineage>
        <taxon>Bacteria</taxon>
        <taxon>Pseudomonadati</taxon>
        <taxon>Pseudomonadota</taxon>
        <taxon>Alphaproteobacteria</taxon>
        <taxon>Rhodospirillales</taxon>
        <taxon>Azospirillaceae</taxon>
        <taxon>Azospirillum</taxon>
    </lineage>
</organism>
<dbReference type="InterPro" id="IPR036390">
    <property type="entry name" value="WH_DNA-bd_sf"/>
</dbReference>
<gene>
    <name evidence="6" type="ORF">D3877_21085</name>
</gene>
<comment type="similarity">
    <text evidence="1">Belongs to the LysR transcriptional regulatory family.</text>
</comment>